<evidence type="ECO:0000256" key="6">
    <source>
        <dbReference type="ARBA" id="ARBA00022801"/>
    </source>
</evidence>
<organism evidence="9 10">
    <name type="scientific">Araneus ventricosus</name>
    <name type="common">Orbweaver spider</name>
    <name type="synonym">Epeira ventricosa</name>
    <dbReference type="NCBI Taxonomy" id="182803"/>
    <lineage>
        <taxon>Eukaryota</taxon>
        <taxon>Metazoa</taxon>
        <taxon>Ecdysozoa</taxon>
        <taxon>Arthropoda</taxon>
        <taxon>Chelicerata</taxon>
        <taxon>Arachnida</taxon>
        <taxon>Araneae</taxon>
        <taxon>Araneomorphae</taxon>
        <taxon>Entelegynae</taxon>
        <taxon>Araneoidea</taxon>
        <taxon>Araneidae</taxon>
        <taxon>Araneus</taxon>
    </lineage>
</organism>
<dbReference type="PANTHER" id="PTHR37984">
    <property type="entry name" value="PROTEIN CBG26694"/>
    <property type="match status" value="1"/>
</dbReference>
<evidence type="ECO:0000256" key="3">
    <source>
        <dbReference type="ARBA" id="ARBA00022695"/>
    </source>
</evidence>
<dbReference type="Proteomes" id="UP000499080">
    <property type="component" value="Unassembled WGS sequence"/>
</dbReference>
<evidence type="ECO:0000313" key="10">
    <source>
        <dbReference type="Proteomes" id="UP000499080"/>
    </source>
</evidence>
<protein>
    <recommendedName>
        <fullName evidence="1">RNA-directed DNA polymerase</fullName>
        <ecNumber evidence="1">2.7.7.49</ecNumber>
    </recommendedName>
</protein>
<dbReference type="GO" id="GO:0004519">
    <property type="term" value="F:endonuclease activity"/>
    <property type="evidence" value="ECO:0007669"/>
    <property type="project" value="UniProtKB-KW"/>
</dbReference>
<dbReference type="FunFam" id="3.30.70.270:FF:000026">
    <property type="entry name" value="Transposon Ty3-G Gag-Pol polyprotein"/>
    <property type="match status" value="1"/>
</dbReference>
<dbReference type="FunFam" id="3.10.20.370:FF:000001">
    <property type="entry name" value="Retrovirus-related Pol polyprotein from transposon 17.6-like protein"/>
    <property type="match status" value="1"/>
</dbReference>
<name>A0A4Y2IAY4_ARAVE</name>
<reference evidence="9 10" key="1">
    <citation type="journal article" date="2019" name="Sci. Rep.">
        <title>Orb-weaving spider Araneus ventricosus genome elucidates the spidroin gene catalogue.</title>
        <authorList>
            <person name="Kono N."/>
            <person name="Nakamura H."/>
            <person name="Ohtoshi R."/>
            <person name="Moran D.A.P."/>
            <person name="Shinohara A."/>
            <person name="Yoshida Y."/>
            <person name="Fujiwara M."/>
            <person name="Mori M."/>
            <person name="Tomita M."/>
            <person name="Arakawa K."/>
        </authorList>
    </citation>
    <scope>NUCLEOTIDE SEQUENCE [LARGE SCALE GENOMIC DNA]</scope>
</reference>
<gene>
    <name evidence="9" type="primary">Tf2-6_56</name>
    <name evidence="9" type="ORF">AVEN_224427_1</name>
</gene>
<dbReference type="Gene3D" id="3.30.70.270">
    <property type="match status" value="2"/>
</dbReference>
<evidence type="ECO:0000256" key="7">
    <source>
        <dbReference type="ARBA" id="ARBA00022918"/>
    </source>
</evidence>
<keyword evidence="3" id="KW-0548">Nucleotidyltransferase</keyword>
<evidence type="ECO:0000256" key="1">
    <source>
        <dbReference type="ARBA" id="ARBA00012493"/>
    </source>
</evidence>
<dbReference type="PANTHER" id="PTHR37984:SF5">
    <property type="entry name" value="PROTEIN NYNRIN-LIKE"/>
    <property type="match status" value="1"/>
</dbReference>
<dbReference type="InterPro" id="IPR043502">
    <property type="entry name" value="DNA/RNA_pol_sf"/>
</dbReference>
<dbReference type="OrthoDB" id="8065943at2759"/>
<dbReference type="SUPFAM" id="SSF56672">
    <property type="entry name" value="DNA/RNA polymerases"/>
    <property type="match status" value="1"/>
</dbReference>
<keyword evidence="5" id="KW-0255">Endonuclease</keyword>
<dbReference type="GO" id="GO:0042575">
    <property type="term" value="C:DNA polymerase complex"/>
    <property type="evidence" value="ECO:0007669"/>
    <property type="project" value="UniProtKB-ARBA"/>
</dbReference>
<evidence type="ECO:0000256" key="5">
    <source>
        <dbReference type="ARBA" id="ARBA00022759"/>
    </source>
</evidence>
<dbReference type="SUPFAM" id="SSF57756">
    <property type="entry name" value="Retrovirus zinc finger-like domains"/>
    <property type="match status" value="1"/>
</dbReference>
<comment type="caution">
    <text evidence="9">The sequence shown here is derived from an EMBL/GenBank/DDBJ whole genome shotgun (WGS) entry which is preliminary data.</text>
</comment>
<dbReference type="AlphaFoldDB" id="A0A4Y2IAY4"/>
<evidence type="ECO:0000259" key="8">
    <source>
        <dbReference type="PROSITE" id="PS50994"/>
    </source>
</evidence>
<evidence type="ECO:0000256" key="4">
    <source>
        <dbReference type="ARBA" id="ARBA00022722"/>
    </source>
</evidence>
<keyword evidence="10" id="KW-1185">Reference proteome</keyword>
<dbReference type="CDD" id="cd00303">
    <property type="entry name" value="retropepsin_like"/>
    <property type="match status" value="1"/>
</dbReference>
<evidence type="ECO:0000256" key="2">
    <source>
        <dbReference type="ARBA" id="ARBA00022679"/>
    </source>
</evidence>
<dbReference type="InterPro" id="IPR021109">
    <property type="entry name" value="Peptidase_aspartic_dom_sf"/>
</dbReference>
<dbReference type="SUPFAM" id="SSF50630">
    <property type="entry name" value="Acid proteases"/>
    <property type="match status" value="1"/>
</dbReference>
<dbReference type="Pfam" id="PF00077">
    <property type="entry name" value="RVP"/>
    <property type="match status" value="1"/>
</dbReference>
<dbReference type="Gene3D" id="2.40.70.10">
    <property type="entry name" value="Acid Proteases"/>
    <property type="match status" value="1"/>
</dbReference>
<dbReference type="CDD" id="cd09274">
    <property type="entry name" value="RNase_HI_RT_Ty3"/>
    <property type="match status" value="1"/>
</dbReference>
<dbReference type="Pfam" id="PF17917">
    <property type="entry name" value="RT_RNaseH"/>
    <property type="match status" value="1"/>
</dbReference>
<dbReference type="SUPFAM" id="SSF47353">
    <property type="entry name" value="Retrovirus capsid dimerization domain-like"/>
    <property type="match status" value="1"/>
</dbReference>
<dbReference type="GO" id="GO:0003964">
    <property type="term" value="F:RNA-directed DNA polymerase activity"/>
    <property type="evidence" value="ECO:0007669"/>
    <property type="project" value="UniProtKB-KW"/>
</dbReference>
<dbReference type="InterPro" id="IPR041373">
    <property type="entry name" value="RT_RNaseH"/>
</dbReference>
<proteinExistence type="predicted"/>
<dbReference type="InterPro" id="IPR018061">
    <property type="entry name" value="Retropepsins"/>
</dbReference>
<dbReference type="GO" id="GO:0003676">
    <property type="term" value="F:nucleic acid binding"/>
    <property type="evidence" value="ECO:0007669"/>
    <property type="project" value="InterPro"/>
</dbReference>
<dbReference type="EC" id="2.7.7.49" evidence="1"/>
<dbReference type="SMART" id="SM00343">
    <property type="entry name" value="ZnF_C2HC"/>
    <property type="match status" value="1"/>
</dbReference>
<dbReference type="InterPro" id="IPR050951">
    <property type="entry name" value="Retrovirus_Pol_polyprotein"/>
</dbReference>
<dbReference type="GO" id="GO:0008270">
    <property type="term" value="F:zinc ion binding"/>
    <property type="evidence" value="ECO:0007669"/>
    <property type="project" value="InterPro"/>
</dbReference>
<feature type="non-terminal residue" evidence="9">
    <location>
        <position position="1042"/>
    </location>
</feature>
<dbReference type="InterPro" id="IPR043128">
    <property type="entry name" value="Rev_trsase/Diguanyl_cyclase"/>
</dbReference>
<dbReference type="GO" id="GO:0016787">
    <property type="term" value="F:hydrolase activity"/>
    <property type="evidence" value="ECO:0007669"/>
    <property type="project" value="UniProtKB-KW"/>
</dbReference>
<accession>A0A4Y2IAY4</accession>
<dbReference type="PROSITE" id="PS50994">
    <property type="entry name" value="INTEGRASE"/>
    <property type="match status" value="1"/>
</dbReference>
<keyword evidence="6" id="KW-0378">Hydrolase</keyword>
<dbReference type="Pfam" id="PF17921">
    <property type="entry name" value="Integrase_H2C2"/>
    <property type="match status" value="1"/>
</dbReference>
<dbReference type="InterPro" id="IPR001878">
    <property type="entry name" value="Znf_CCHC"/>
</dbReference>
<dbReference type="InterPro" id="IPR041588">
    <property type="entry name" value="Integrase_H2C2"/>
</dbReference>
<dbReference type="EMBL" id="BGPR01105990">
    <property type="protein sequence ID" value="GBM74877.1"/>
    <property type="molecule type" value="Genomic_DNA"/>
</dbReference>
<dbReference type="Gene3D" id="4.10.60.10">
    <property type="entry name" value="Zinc finger, CCHC-type"/>
    <property type="match status" value="1"/>
</dbReference>
<dbReference type="InterPro" id="IPR012337">
    <property type="entry name" value="RNaseH-like_sf"/>
</dbReference>
<keyword evidence="2" id="KW-0808">Transferase</keyword>
<dbReference type="Gene3D" id="3.30.420.10">
    <property type="entry name" value="Ribonuclease H-like superfamily/Ribonuclease H"/>
    <property type="match status" value="1"/>
</dbReference>
<dbReference type="InterPro" id="IPR001584">
    <property type="entry name" value="Integrase_cat-core"/>
</dbReference>
<dbReference type="InterPro" id="IPR036875">
    <property type="entry name" value="Znf_CCHC_sf"/>
</dbReference>
<sequence length="1042" mass="120826">MAFLLARRKEDLMTLAADLDLTFEASFTKLKLKELIVKSPDYVEDDVKKMLDGIVEERIKGEVKAEKEKIRKEKKGEREYELEKLRIQAQRIANIPNSAENVQTPNKPIHETFHKFNMQEDISLNLTLFERHAELTFLPKKDWVQKLIGLIPIEIAHLIAREPADKCNDYDHVKDLLLQRFKLSPEKFRQLFLFHQKDDEKTWQDFQHKLQTYFDGWTLGLKVNTYDQLRELIIADQMKEKAPYDLQEHFLDEWSTINSPIELAKKFEDYEDVRRTIKPKQFKSFAKGSSNNHKYFRGQEHFHLGNNGNEKKYFQSKRTVYDKRIKQLTCSYCKGPGHYAVDCTKRRKDSKNNKSSSSPVQICSRISKERIKTRKITIGNKTFEALNDTGSSVTLIREDVSKGIIEQSNLSRDIVVLSGLGKYEVKTKGSFQREIELDGEKYSVTWHVVPTPYLEFQAVIGSDILEQAFVGFDRKGVYFRKHEDKVWFMHTQVYEARIEDEIEVKHITNPRIRKELSELINNYIPKKTETTNVSMRIILKDDVPVYQPARRLSFPENQAVNKQIDEWLDQGIVRQSSSEYASPIVLVKKKDAKDEDEGIEKLKKVFEVASKYGLEIKFKKCQFLRRKVEFLGHVVENGTVRPSVAKTIAVKKFPVPTTVKQVQSFLGLTGYFRKFIPAYSKIAKPLSDLIRSDNPFVFEQPQMEAFEKLKKLLTESPVLSIFQQGKTTELHTDASQQGYGAVLLQEAEDGKLHPVQYMSKKTTPAEEKYSSYELEVLAVVNALRKFRTYLMGNHFKIITDCSAFQRTMDKKDLVTRIARWALLLEEFDYEIVHRSGQQMQHVDALSRYPVAIITSDTLTARLKRAQQEDEYTQSLRSMIGSNSDSDFFDKNEILYKYVDGRELIVVPRDMQTKIIKLAHEKGHFSAAKTEGVVKQEFFIPNLSKQVQNVIVNCVPCILTNKKSGKKDGFLSPIPKEDVPLSTYHVDFIRPLPSTNKKYQHILTIVDAFTKFTWLYPVKSTSAEDALDKLKVQQKTFGNPKRI</sequence>
<dbReference type="GO" id="GO:0015074">
    <property type="term" value="P:DNA integration"/>
    <property type="evidence" value="ECO:0007669"/>
    <property type="project" value="InterPro"/>
</dbReference>
<keyword evidence="7" id="KW-0695">RNA-directed DNA polymerase</keyword>
<evidence type="ECO:0000313" key="9">
    <source>
        <dbReference type="EMBL" id="GBM74877.1"/>
    </source>
</evidence>
<dbReference type="Gene3D" id="1.10.340.70">
    <property type="match status" value="1"/>
</dbReference>
<dbReference type="Gene3D" id="3.10.10.10">
    <property type="entry name" value="HIV Type 1 Reverse Transcriptase, subunit A, domain 1"/>
    <property type="match status" value="1"/>
</dbReference>
<dbReference type="Gene3D" id="1.10.4020.10">
    <property type="entry name" value="DNA breaking-rejoining enzymes"/>
    <property type="match status" value="1"/>
</dbReference>
<feature type="domain" description="Integrase catalytic" evidence="8">
    <location>
        <begin position="975"/>
        <end position="1042"/>
    </location>
</feature>
<dbReference type="SUPFAM" id="SSF53098">
    <property type="entry name" value="Ribonuclease H-like"/>
    <property type="match status" value="1"/>
</dbReference>
<dbReference type="InterPro" id="IPR038269">
    <property type="entry name" value="SCAN_sf"/>
</dbReference>
<dbReference type="InterPro" id="IPR036397">
    <property type="entry name" value="RNaseH_sf"/>
</dbReference>
<keyword evidence="4" id="KW-0540">Nuclease</keyword>